<dbReference type="InterPro" id="IPR058060">
    <property type="entry name" value="HYC_CC_PP"/>
</dbReference>
<evidence type="ECO:0008006" key="4">
    <source>
        <dbReference type="Google" id="ProtNLM"/>
    </source>
</evidence>
<evidence type="ECO:0000256" key="1">
    <source>
        <dbReference type="SAM" id="SignalP"/>
    </source>
</evidence>
<comment type="caution">
    <text evidence="2">The sequence shown here is derived from an EMBL/GenBank/DDBJ whole genome shotgun (WGS) entry which is preliminary data.</text>
</comment>
<gene>
    <name evidence="2" type="ORF">H2O64_20715</name>
</gene>
<dbReference type="Pfam" id="PF26622">
    <property type="entry name" value="DUF8199"/>
    <property type="match status" value="1"/>
</dbReference>
<dbReference type="NCBIfam" id="NF047658">
    <property type="entry name" value="HYC_CC_PP"/>
    <property type="match status" value="1"/>
</dbReference>
<dbReference type="Proteomes" id="UP000619238">
    <property type="component" value="Unassembled WGS sequence"/>
</dbReference>
<accession>A0ABR7QF34</accession>
<dbReference type="EMBL" id="JACGWS010000016">
    <property type="protein sequence ID" value="MBC8757108.1"/>
    <property type="molecule type" value="Genomic_DNA"/>
</dbReference>
<evidence type="ECO:0000313" key="2">
    <source>
        <dbReference type="EMBL" id="MBC8757108.1"/>
    </source>
</evidence>
<evidence type="ECO:0000313" key="3">
    <source>
        <dbReference type="Proteomes" id="UP000619238"/>
    </source>
</evidence>
<dbReference type="InterPro" id="IPR058512">
    <property type="entry name" value="DUF8199"/>
</dbReference>
<feature type="signal peptide" evidence="1">
    <location>
        <begin position="1"/>
        <end position="25"/>
    </location>
</feature>
<organism evidence="2 3">
    <name type="scientific">Kordia aestuariivivens</name>
    <dbReference type="NCBI Taxonomy" id="2759037"/>
    <lineage>
        <taxon>Bacteria</taxon>
        <taxon>Pseudomonadati</taxon>
        <taxon>Bacteroidota</taxon>
        <taxon>Flavobacteriia</taxon>
        <taxon>Flavobacteriales</taxon>
        <taxon>Flavobacteriaceae</taxon>
        <taxon>Kordia</taxon>
    </lineage>
</organism>
<name>A0ABR7QF34_9FLAO</name>
<keyword evidence="3" id="KW-1185">Reference proteome</keyword>
<feature type="chain" id="PRO_5047445303" description="Secreted protein" evidence="1">
    <location>
        <begin position="26"/>
        <end position="136"/>
    </location>
</feature>
<dbReference type="RefSeq" id="WP_187564152.1">
    <property type="nucleotide sequence ID" value="NZ_JACGWS010000016.1"/>
</dbReference>
<proteinExistence type="predicted"/>
<sequence>MKQFLKHISVCATALLVLFSTFSFTINEHICGGEKVSFAIGIEAETCGMEVETSASEHTTVQQTPCCSDISTLIQGLDELPSQDTFVNTTQTFITAFVYSYIYILSEEDTEKAVYTPYKPPPLVKDIQVLDETFLI</sequence>
<keyword evidence="1" id="KW-0732">Signal</keyword>
<protein>
    <recommendedName>
        <fullName evidence="4">Secreted protein</fullName>
    </recommendedName>
</protein>
<reference evidence="2 3" key="1">
    <citation type="submission" date="2020-07" db="EMBL/GenBank/DDBJ databases">
        <title>Description of Kordia aestuariivivens sp. nov., isolated from a tidal flat.</title>
        <authorList>
            <person name="Park S."/>
            <person name="Yoon J.-H."/>
        </authorList>
    </citation>
    <scope>NUCLEOTIDE SEQUENCE [LARGE SCALE GENOMIC DNA]</scope>
    <source>
        <strain evidence="2 3">YSTF-M3</strain>
    </source>
</reference>